<comment type="caution">
    <text evidence="2">The sequence shown here is derived from an EMBL/GenBank/DDBJ whole genome shotgun (WGS) entry which is preliminary data.</text>
</comment>
<protein>
    <recommendedName>
        <fullName evidence="4">LigA protein</fullName>
    </recommendedName>
</protein>
<feature type="signal peptide" evidence="1">
    <location>
        <begin position="1"/>
        <end position="30"/>
    </location>
</feature>
<evidence type="ECO:0000313" key="3">
    <source>
        <dbReference type="Proteomes" id="UP001271723"/>
    </source>
</evidence>
<keyword evidence="1" id="KW-0732">Signal</keyword>
<organism evidence="2 3">
    <name type="scientific">Streptomyces griseiscabiei</name>
    <dbReference type="NCBI Taxonomy" id="2993540"/>
    <lineage>
        <taxon>Bacteria</taxon>
        <taxon>Bacillati</taxon>
        <taxon>Actinomycetota</taxon>
        <taxon>Actinomycetes</taxon>
        <taxon>Kitasatosporales</taxon>
        <taxon>Streptomycetaceae</taxon>
        <taxon>Streptomyces</taxon>
    </lineage>
</organism>
<dbReference type="EMBL" id="JARAVY010000006">
    <property type="protein sequence ID" value="MDX2910365.1"/>
    <property type="molecule type" value="Genomic_DNA"/>
</dbReference>
<dbReference type="SUPFAM" id="SSF89372">
    <property type="entry name" value="Fucose-specific lectin"/>
    <property type="match status" value="1"/>
</dbReference>
<keyword evidence="3" id="KW-1185">Reference proteome</keyword>
<sequence>MARGPLVAPLATALTCALLTVMGPMGSAAADTPRSATADTPAWRHLPVPAQARPQAALNEAVAFGPDRAWAVGTDAVGREAPGFPLVLRWDGTAWQRRNLPGTGWQGELLSIAATSPSEVWAVGRDAAGGTRLLRNDGGAWSESRPPRGVLLTKAVAGGGETWLTGTRDGAQALLRRDGRGWQDMPVPPGTVYGLHVLAADDVWAAGATDAGAAVSHWDGREWRQTIVDGFPRSAVSSVLAVSPTEVWAGGTAGFVGGPPGRPIPPLLARLDGQTWNRVTVPTDFGAIASLAPTPSGTLGWVAVARSQKWGPPGSVPPFVPGPAFLAWDGQAFTAYDEPVVTGEGGSSALRLAPVPGTASVWSVGRADGPEGTFAPRVLRFG</sequence>
<name>A0ABU4L4X3_9ACTN</name>
<dbReference type="Proteomes" id="UP001271723">
    <property type="component" value="Unassembled WGS sequence"/>
</dbReference>
<evidence type="ECO:0000313" key="2">
    <source>
        <dbReference type="EMBL" id="MDX2910365.1"/>
    </source>
</evidence>
<evidence type="ECO:0000256" key="1">
    <source>
        <dbReference type="SAM" id="SignalP"/>
    </source>
</evidence>
<dbReference type="RefSeq" id="WP_086760273.1">
    <property type="nucleotide sequence ID" value="NZ_JAGJBZ010000002.1"/>
</dbReference>
<reference evidence="2 3" key="1">
    <citation type="journal article" date="2023" name="Microb. Genom.">
        <title>Mesoterricola silvestris gen. nov., sp. nov., Mesoterricola sediminis sp. nov., Geothrix oryzae sp. nov., Geothrix edaphica sp. nov., Geothrix rubra sp. nov., and Geothrix limicola sp. nov., six novel members of Acidobacteriota isolated from soils.</title>
        <authorList>
            <person name="Weisberg A.J."/>
            <person name="Pearce E."/>
            <person name="Kramer C.G."/>
            <person name="Chang J.H."/>
            <person name="Clarke C.R."/>
        </authorList>
    </citation>
    <scope>NUCLEOTIDE SEQUENCE [LARGE SCALE GENOMIC DNA]</scope>
    <source>
        <strain evidence="2 3">NRRL_B-2795</strain>
    </source>
</reference>
<feature type="chain" id="PRO_5046708078" description="LigA protein" evidence="1">
    <location>
        <begin position="31"/>
        <end position="382"/>
    </location>
</feature>
<evidence type="ECO:0008006" key="4">
    <source>
        <dbReference type="Google" id="ProtNLM"/>
    </source>
</evidence>
<accession>A0ABU4L4X3</accession>
<gene>
    <name evidence="2" type="ORF">PV517_16830</name>
</gene>
<proteinExistence type="predicted"/>